<sequence length="33" mass="3492">MQKVGRVSAMCTSSSVSLRPSSHWPSQTISGQA</sequence>
<dbReference type="EMBL" id="GBXM01039082">
    <property type="protein sequence ID" value="JAH69495.1"/>
    <property type="molecule type" value="Transcribed_RNA"/>
</dbReference>
<organism evidence="2">
    <name type="scientific">Anguilla anguilla</name>
    <name type="common">European freshwater eel</name>
    <name type="synonym">Muraena anguilla</name>
    <dbReference type="NCBI Taxonomy" id="7936"/>
    <lineage>
        <taxon>Eukaryota</taxon>
        <taxon>Metazoa</taxon>
        <taxon>Chordata</taxon>
        <taxon>Craniata</taxon>
        <taxon>Vertebrata</taxon>
        <taxon>Euteleostomi</taxon>
        <taxon>Actinopterygii</taxon>
        <taxon>Neopterygii</taxon>
        <taxon>Teleostei</taxon>
        <taxon>Anguilliformes</taxon>
        <taxon>Anguillidae</taxon>
        <taxon>Anguilla</taxon>
    </lineage>
</organism>
<accession>A0A0E9UWD3</accession>
<evidence type="ECO:0000256" key="1">
    <source>
        <dbReference type="SAM" id="MobiDB-lite"/>
    </source>
</evidence>
<name>A0A0E9UWD3_ANGAN</name>
<proteinExistence type="predicted"/>
<feature type="region of interest" description="Disordered" evidence="1">
    <location>
        <begin position="1"/>
        <end position="33"/>
    </location>
</feature>
<dbReference type="AlphaFoldDB" id="A0A0E9UWD3"/>
<protein>
    <submittedName>
        <fullName evidence="2">Uncharacterized protein</fullName>
    </submittedName>
</protein>
<reference evidence="2" key="1">
    <citation type="submission" date="2014-11" db="EMBL/GenBank/DDBJ databases">
        <authorList>
            <person name="Amaro Gonzalez C."/>
        </authorList>
    </citation>
    <scope>NUCLEOTIDE SEQUENCE</scope>
</reference>
<reference evidence="2" key="2">
    <citation type="journal article" date="2015" name="Fish Shellfish Immunol.">
        <title>Early steps in the European eel (Anguilla anguilla)-Vibrio vulnificus interaction in the gills: Role of the RtxA13 toxin.</title>
        <authorList>
            <person name="Callol A."/>
            <person name="Pajuelo D."/>
            <person name="Ebbesson L."/>
            <person name="Teles M."/>
            <person name="MacKenzie S."/>
            <person name="Amaro C."/>
        </authorList>
    </citation>
    <scope>NUCLEOTIDE SEQUENCE</scope>
</reference>
<evidence type="ECO:0000313" key="2">
    <source>
        <dbReference type="EMBL" id="JAH69495.1"/>
    </source>
</evidence>
<feature type="compositionally biased region" description="Polar residues" evidence="1">
    <location>
        <begin position="10"/>
        <end position="33"/>
    </location>
</feature>